<reference evidence="1 2" key="1">
    <citation type="journal article" date="2016" name="Nat. Commun.">
        <title>Thousands of microbial genomes shed light on interconnected biogeochemical processes in an aquifer system.</title>
        <authorList>
            <person name="Anantharaman K."/>
            <person name="Brown C.T."/>
            <person name="Hug L.A."/>
            <person name="Sharon I."/>
            <person name="Castelle C.J."/>
            <person name="Probst A.J."/>
            <person name="Thomas B.C."/>
            <person name="Singh A."/>
            <person name="Wilkins M.J."/>
            <person name="Karaoz U."/>
            <person name="Brodie E.L."/>
            <person name="Williams K.H."/>
            <person name="Hubbard S.S."/>
            <person name="Banfield J.F."/>
        </authorList>
    </citation>
    <scope>NUCLEOTIDE SEQUENCE [LARGE SCALE GENOMIC DNA]</scope>
</reference>
<protein>
    <submittedName>
        <fullName evidence="1">Uncharacterized protein</fullName>
    </submittedName>
</protein>
<organism evidence="1 2">
    <name type="scientific">Candidatus Collierbacteria bacterium RIFOXYA2_FULL_46_10</name>
    <dbReference type="NCBI Taxonomy" id="1817726"/>
    <lineage>
        <taxon>Bacteria</taxon>
        <taxon>Candidatus Collieribacteriota</taxon>
    </lineage>
</organism>
<dbReference type="AlphaFoldDB" id="A0A1F5F3K3"/>
<evidence type="ECO:0000313" key="2">
    <source>
        <dbReference type="Proteomes" id="UP000176191"/>
    </source>
</evidence>
<evidence type="ECO:0000313" key="1">
    <source>
        <dbReference type="EMBL" id="OGD74237.1"/>
    </source>
</evidence>
<dbReference type="EMBL" id="MFAK01000038">
    <property type="protein sequence ID" value="OGD74237.1"/>
    <property type="molecule type" value="Genomic_DNA"/>
</dbReference>
<comment type="caution">
    <text evidence="1">The sequence shown here is derived from an EMBL/GenBank/DDBJ whole genome shotgun (WGS) entry which is preliminary data.</text>
</comment>
<accession>A0A1F5F3K3</accession>
<proteinExistence type="predicted"/>
<dbReference type="Proteomes" id="UP000176191">
    <property type="component" value="Unassembled WGS sequence"/>
</dbReference>
<name>A0A1F5F3K3_9BACT</name>
<sequence length="96" mass="11140">MTKTINQPTLLSDILAKYEVKKDGKYISQEFQDYGYRLAVDLDDLAHKSLYIRLAKTIPRAVLEAARAFAVDASQARSRARMFMWKMKEIRSRVKV</sequence>
<gene>
    <name evidence="1" type="ORF">A2228_03735</name>
</gene>